<evidence type="ECO:0000313" key="1">
    <source>
        <dbReference type="EMBL" id="MBV6290047.1"/>
    </source>
</evidence>
<dbReference type="RefSeq" id="WP_217978055.1">
    <property type="nucleotide sequence ID" value="NZ_JAHTBI010000107.1"/>
</dbReference>
<reference evidence="1" key="1">
    <citation type="journal article" date="2022" name="Int. J. Syst. Evol. Microbiol.">
        <title>Pseudomonas aegrilactucae sp. nov. and Pseudomonas morbosilactucae sp. nov., pathogens causing bacterial rot of lettuce in Japan.</title>
        <authorList>
            <person name="Sawada H."/>
            <person name="Fujikawa T."/>
            <person name="Satou M."/>
        </authorList>
    </citation>
    <scope>NUCLEOTIDE SEQUENCE</scope>
    <source>
        <strain evidence="1">MAFF 301350</strain>
    </source>
</reference>
<dbReference type="AlphaFoldDB" id="A0A9Q2XN07"/>
<evidence type="ECO:0000313" key="2">
    <source>
        <dbReference type="Proteomes" id="UP001106592"/>
    </source>
</evidence>
<name>A0A9Q2XN07_9PSED</name>
<organism evidence="1 2">
    <name type="scientific">Pseudomonas aegrilactucae</name>
    <dbReference type="NCBI Taxonomy" id="2854028"/>
    <lineage>
        <taxon>Bacteria</taxon>
        <taxon>Pseudomonadati</taxon>
        <taxon>Pseudomonadota</taxon>
        <taxon>Gammaproteobacteria</taxon>
        <taxon>Pseudomonadales</taxon>
        <taxon>Pseudomonadaceae</taxon>
        <taxon>Pseudomonas</taxon>
    </lineage>
</organism>
<gene>
    <name evidence="1" type="ORF">KUO17_23975</name>
</gene>
<protein>
    <submittedName>
        <fullName evidence="1">Rha family transcriptional regulator</fullName>
    </submittedName>
</protein>
<proteinExistence type="predicted"/>
<comment type="caution">
    <text evidence="1">The sequence shown here is derived from an EMBL/GenBank/DDBJ whole genome shotgun (WGS) entry which is preliminary data.</text>
</comment>
<dbReference type="Pfam" id="PF09669">
    <property type="entry name" value="Phage_pRha"/>
    <property type="match status" value="1"/>
</dbReference>
<dbReference type="EMBL" id="JAHTBI010000107">
    <property type="protein sequence ID" value="MBV6290047.1"/>
    <property type="molecule type" value="Genomic_DNA"/>
</dbReference>
<dbReference type="InterPro" id="IPR014054">
    <property type="entry name" value="Phage_regulatory_Rha"/>
</dbReference>
<dbReference type="Proteomes" id="UP001106592">
    <property type="component" value="Unassembled WGS sequence"/>
</dbReference>
<accession>A0A9Q2XN07</accession>
<reference evidence="1" key="2">
    <citation type="journal article" date="2023" name="Plant Pathol.">
        <title>Dismantling and reorganizing Pseudomonas marginalis sensu#lato.</title>
        <authorList>
            <person name="Sawada H."/>
            <person name="Fujikawa T."/>
            <person name="Satou M."/>
        </authorList>
    </citation>
    <scope>NUCLEOTIDE SEQUENCE</scope>
    <source>
        <strain evidence="1">MAFF 301350</strain>
    </source>
</reference>
<keyword evidence="2" id="KW-1185">Reference proteome</keyword>
<sequence>MLTNNQEITMTTVEIAAMTGKRHDNVLRDADRVVTQVGALKSEATESSYTTAQGKALRMLVLNKHMVFTLITGYDTGLRHTVVGRWIELEQAANPAFASQAITDTLNDLQTRVDAMAPAYDEHVRKGTTTGYTWREACRLAGVANPDKVMEMFIATGRAAKRKDLTRMHPKYAKSGWVREVSSSNKAIQLTGHLFRVTLKGINDWLRPNAENIAKGLIEHRKPRSVVDTDGYVIDIKGDGAARMTIADLPKGMCP</sequence>